<dbReference type="SUPFAM" id="SSF52788">
    <property type="entry name" value="Phosphotyrosine protein phosphatases I"/>
    <property type="match status" value="1"/>
</dbReference>
<dbReference type="SMART" id="SM00226">
    <property type="entry name" value="LMWPc"/>
    <property type="match status" value="1"/>
</dbReference>
<dbReference type="InterPro" id="IPR036388">
    <property type="entry name" value="WH-like_DNA-bd_sf"/>
</dbReference>
<organism evidence="3 4">
    <name type="scientific">Pseudonocardia hydrocarbonoxydans</name>
    <dbReference type="NCBI Taxonomy" id="76726"/>
    <lineage>
        <taxon>Bacteria</taxon>
        <taxon>Bacillati</taxon>
        <taxon>Actinomycetota</taxon>
        <taxon>Actinomycetes</taxon>
        <taxon>Pseudonocardiales</taxon>
        <taxon>Pseudonocardiaceae</taxon>
        <taxon>Pseudonocardia</taxon>
    </lineage>
</organism>
<evidence type="ECO:0000256" key="1">
    <source>
        <dbReference type="ARBA" id="ARBA00022849"/>
    </source>
</evidence>
<accession>A0A4Y3WXH9</accession>
<dbReference type="PANTHER" id="PTHR43428:SF1">
    <property type="entry name" value="ARSENATE REDUCTASE"/>
    <property type="match status" value="1"/>
</dbReference>
<dbReference type="CDD" id="cd00090">
    <property type="entry name" value="HTH_ARSR"/>
    <property type="match status" value="1"/>
</dbReference>
<dbReference type="AlphaFoldDB" id="A0A4Y3WXH9"/>
<dbReference type="InterPro" id="IPR001845">
    <property type="entry name" value="HTH_ArsR_DNA-bd_dom"/>
</dbReference>
<dbReference type="InterPro" id="IPR011991">
    <property type="entry name" value="ArsR-like_HTH"/>
</dbReference>
<dbReference type="InterPro" id="IPR023485">
    <property type="entry name" value="Ptyr_pPase"/>
</dbReference>
<dbReference type="RefSeq" id="WP_141281383.1">
    <property type="nucleotide sequence ID" value="NZ_BAAARZ010000045.1"/>
</dbReference>
<dbReference type="Gene3D" id="3.40.50.2300">
    <property type="match status" value="1"/>
</dbReference>
<dbReference type="GO" id="GO:0046685">
    <property type="term" value="P:response to arsenic-containing substance"/>
    <property type="evidence" value="ECO:0007669"/>
    <property type="project" value="UniProtKB-KW"/>
</dbReference>
<reference evidence="3 4" key="1">
    <citation type="submission" date="2019-06" db="EMBL/GenBank/DDBJ databases">
        <title>Whole genome shotgun sequence of Pseudonocardia hydrocarbonoxydans NBRC 14498.</title>
        <authorList>
            <person name="Hosoyama A."/>
            <person name="Uohara A."/>
            <person name="Ohji S."/>
            <person name="Ichikawa N."/>
        </authorList>
    </citation>
    <scope>NUCLEOTIDE SEQUENCE [LARGE SCALE GENOMIC DNA]</scope>
    <source>
        <strain evidence="3 4">NBRC 14498</strain>
    </source>
</reference>
<dbReference type="OrthoDB" id="9784339at2"/>
<dbReference type="PROSITE" id="PS50987">
    <property type="entry name" value="HTH_ARSR_2"/>
    <property type="match status" value="1"/>
</dbReference>
<dbReference type="InterPro" id="IPR036196">
    <property type="entry name" value="Ptyr_pPase_sf"/>
</dbReference>
<dbReference type="GO" id="GO:0003700">
    <property type="term" value="F:DNA-binding transcription factor activity"/>
    <property type="evidence" value="ECO:0007669"/>
    <property type="project" value="InterPro"/>
</dbReference>
<proteinExistence type="predicted"/>
<comment type="caution">
    <text evidence="3">The sequence shown here is derived from an EMBL/GenBank/DDBJ whole genome shotgun (WGS) entry which is preliminary data.</text>
</comment>
<evidence type="ECO:0000259" key="2">
    <source>
        <dbReference type="PROSITE" id="PS50987"/>
    </source>
</evidence>
<dbReference type="Pfam" id="PF01451">
    <property type="entry name" value="LMWPc"/>
    <property type="match status" value="1"/>
</dbReference>
<keyword evidence="1" id="KW-0059">Arsenical resistance</keyword>
<dbReference type="Proteomes" id="UP000320338">
    <property type="component" value="Unassembled WGS sequence"/>
</dbReference>
<evidence type="ECO:0000313" key="4">
    <source>
        <dbReference type="Proteomes" id="UP000320338"/>
    </source>
</evidence>
<keyword evidence="4" id="KW-1185">Reference proteome</keyword>
<protein>
    <submittedName>
        <fullName evidence="3">Putative regulatory protein, ArsR family</fullName>
    </submittedName>
</protein>
<dbReference type="Pfam" id="PF12840">
    <property type="entry name" value="HTH_20"/>
    <property type="match status" value="1"/>
</dbReference>
<dbReference type="SUPFAM" id="SSF46785">
    <property type="entry name" value="Winged helix' DNA-binding domain"/>
    <property type="match status" value="1"/>
</dbReference>
<dbReference type="Gene3D" id="1.10.10.10">
    <property type="entry name" value="Winged helix-like DNA-binding domain superfamily/Winged helix DNA-binding domain"/>
    <property type="match status" value="1"/>
</dbReference>
<name>A0A4Y3WXH9_9PSEU</name>
<sequence>MNIEERAAVHQALGDPSRLAVVDALAFGDASPSELQALLTMPSNLLAHHVRVLERAGIVRRTRSEGDRRRTYLGLVPGTLDALFPAAHREAPRVVFVCTQNSARSQLAAALWNAGSAVPATSAGTAPAPAVHPGAVAAARRHRVPLHPATPQHAADVLRPDDLVITVCDRAHEELDTPATHWSVADPARAGDVAATDPAAFDRALTDLAGRISRLAPAVHPSGTRSA</sequence>
<dbReference type="EMBL" id="BJNG01000040">
    <property type="protein sequence ID" value="GEC22146.1"/>
    <property type="molecule type" value="Genomic_DNA"/>
</dbReference>
<dbReference type="InterPro" id="IPR036390">
    <property type="entry name" value="WH_DNA-bd_sf"/>
</dbReference>
<dbReference type="SMART" id="SM00418">
    <property type="entry name" value="HTH_ARSR"/>
    <property type="match status" value="1"/>
</dbReference>
<dbReference type="PANTHER" id="PTHR43428">
    <property type="entry name" value="ARSENATE REDUCTASE"/>
    <property type="match status" value="1"/>
</dbReference>
<evidence type="ECO:0000313" key="3">
    <source>
        <dbReference type="EMBL" id="GEC22146.1"/>
    </source>
</evidence>
<gene>
    <name evidence="3" type="ORF">PHY01_44290</name>
</gene>
<feature type="domain" description="HTH arsR-type" evidence="2">
    <location>
        <begin position="1"/>
        <end position="91"/>
    </location>
</feature>